<name>A0A4V2Q423_9RHOB</name>
<evidence type="ECO:0000313" key="2">
    <source>
        <dbReference type="EMBL" id="TCL09430.1"/>
    </source>
</evidence>
<accession>A0A4V2Q423</accession>
<feature type="signal peptide" evidence="1">
    <location>
        <begin position="1"/>
        <end position="19"/>
    </location>
</feature>
<dbReference type="Proteomes" id="UP000295673">
    <property type="component" value="Unassembled WGS sequence"/>
</dbReference>
<dbReference type="AlphaFoldDB" id="A0A4V2Q423"/>
<sequence length="123" mass="13364">MTRLAVASLLGLMAAPVHADQFIYRCWFDWGCDPNTKCDHAGEDVRFRVETETNVVERIGGNPLSVFELVLGDRAVTILERPISGGTTTTTIMLDSGEAVHSENAVSGRDLAPRQFVGECVPS</sequence>
<proteinExistence type="predicted"/>
<dbReference type="OrthoDB" id="7865826at2"/>
<reference evidence="2 3" key="1">
    <citation type="submission" date="2019-03" db="EMBL/GenBank/DDBJ databases">
        <title>Genomic Encyclopedia of Archaeal and Bacterial Type Strains, Phase II (KMG-II): from individual species to whole genera.</title>
        <authorList>
            <person name="Goeker M."/>
        </authorList>
    </citation>
    <scope>NUCLEOTIDE SEQUENCE [LARGE SCALE GENOMIC DNA]</scope>
    <source>
        <strain evidence="2 3">DSM 26433</strain>
    </source>
</reference>
<dbReference type="EMBL" id="SMGR01000001">
    <property type="protein sequence ID" value="TCL09430.1"/>
    <property type="molecule type" value="Genomic_DNA"/>
</dbReference>
<comment type="caution">
    <text evidence="2">The sequence shown here is derived from an EMBL/GenBank/DDBJ whole genome shotgun (WGS) entry which is preliminary data.</text>
</comment>
<organism evidence="2 3">
    <name type="scientific">Shimia isoporae</name>
    <dbReference type="NCBI Taxonomy" id="647720"/>
    <lineage>
        <taxon>Bacteria</taxon>
        <taxon>Pseudomonadati</taxon>
        <taxon>Pseudomonadota</taxon>
        <taxon>Alphaproteobacteria</taxon>
        <taxon>Rhodobacterales</taxon>
        <taxon>Roseobacteraceae</taxon>
    </lineage>
</organism>
<feature type="chain" id="PRO_5020647261" evidence="1">
    <location>
        <begin position="20"/>
        <end position="123"/>
    </location>
</feature>
<gene>
    <name evidence="2" type="ORF">BXY66_1477</name>
</gene>
<evidence type="ECO:0000256" key="1">
    <source>
        <dbReference type="SAM" id="SignalP"/>
    </source>
</evidence>
<dbReference type="RefSeq" id="WP_132859468.1">
    <property type="nucleotide sequence ID" value="NZ_SMGR01000001.1"/>
</dbReference>
<protein>
    <submittedName>
        <fullName evidence="2">Uncharacterized protein</fullName>
    </submittedName>
</protein>
<keyword evidence="3" id="KW-1185">Reference proteome</keyword>
<keyword evidence="1" id="KW-0732">Signal</keyword>
<evidence type="ECO:0000313" key="3">
    <source>
        <dbReference type="Proteomes" id="UP000295673"/>
    </source>
</evidence>